<organism evidence="3 4">
    <name type="scientific">Liparis tanakae</name>
    <name type="common">Tanaka's snailfish</name>
    <dbReference type="NCBI Taxonomy" id="230148"/>
    <lineage>
        <taxon>Eukaryota</taxon>
        <taxon>Metazoa</taxon>
        <taxon>Chordata</taxon>
        <taxon>Craniata</taxon>
        <taxon>Vertebrata</taxon>
        <taxon>Euteleostomi</taxon>
        <taxon>Actinopterygii</taxon>
        <taxon>Neopterygii</taxon>
        <taxon>Teleostei</taxon>
        <taxon>Neoteleostei</taxon>
        <taxon>Acanthomorphata</taxon>
        <taxon>Eupercaria</taxon>
        <taxon>Perciformes</taxon>
        <taxon>Cottioidei</taxon>
        <taxon>Cottales</taxon>
        <taxon>Liparidae</taxon>
        <taxon>Liparis</taxon>
    </lineage>
</organism>
<comment type="caution">
    <text evidence="3">The sequence shown here is derived from an EMBL/GenBank/DDBJ whole genome shotgun (WGS) entry which is preliminary data.</text>
</comment>
<evidence type="ECO:0000313" key="3">
    <source>
        <dbReference type="EMBL" id="TNN47357.1"/>
    </source>
</evidence>
<sequence length="242" mass="25478">MQLNLPFLALCLLGTVIPCGGQFNTTTIAPSNTTSAINATTPDPSSPGPSSPGPSSTGPSNTTGPSTENATVTGTPAIPTGGSVVGGSPEGLSSGAIAGIAIGSIAGVAALGAGEQIAAEPRDPRSTMEAYGGGQTKHTLEAELKHSIHTDKRPRTRTQRERERREREEEERRKTKVHSQTTGMEREEGRERVREALLQRTSHLQRQQSGVYNHNVPCLDATKYQTDAVRNFPCQISPSGVG</sequence>
<protein>
    <submittedName>
        <fullName evidence="3">Uncharacterized protein</fullName>
    </submittedName>
</protein>
<name>A0A4Z2G1I3_9TELE</name>
<feature type="region of interest" description="Disordered" evidence="1">
    <location>
        <begin position="141"/>
        <end position="191"/>
    </location>
</feature>
<keyword evidence="2" id="KW-0732">Signal</keyword>
<evidence type="ECO:0000256" key="1">
    <source>
        <dbReference type="SAM" id="MobiDB-lite"/>
    </source>
</evidence>
<keyword evidence="4" id="KW-1185">Reference proteome</keyword>
<feature type="compositionally biased region" description="Basic and acidic residues" evidence="1">
    <location>
        <begin position="141"/>
        <end position="173"/>
    </location>
</feature>
<accession>A0A4Z2G1I3</accession>
<gene>
    <name evidence="3" type="ORF">EYF80_042445</name>
</gene>
<proteinExistence type="predicted"/>
<reference evidence="3 4" key="1">
    <citation type="submission" date="2019-03" db="EMBL/GenBank/DDBJ databases">
        <title>First draft genome of Liparis tanakae, snailfish: a comprehensive survey of snailfish specific genes.</title>
        <authorList>
            <person name="Kim W."/>
            <person name="Song I."/>
            <person name="Jeong J.-H."/>
            <person name="Kim D."/>
            <person name="Kim S."/>
            <person name="Ryu S."/>
            <person name="Song J.Y."/>
            <person name="Lee S.K."/>
        </authorList>
    </citation>
    <scope>NUCLEOTIDE SEQUENCE [LARGE SCALE GENOMIC DNA]</scope>
    <source>
        <tissue evidence="3">Muscle</tissue>
    </source>
</reference>
<dbReference type="AlphaFoldDB" id="A0A4Z2G1I3"/>
<feature type="signal peptide" evidence="2">
    <location>
        <begin position="1"/>
        <end position="21"/>
    </location>
</feature>
<dbReference type="Proteomes" id="UP000314294">
    <property type="component" value="Unassembled WGS sequence"/>
</dbReference>
<feature type="compositionally biased region" description="Low complexity" evidence="1">
    <location>
        <begin position="53"/>
        <end position="67"/>
    </location>
</feature>
<feature type="region of interest" description="Disordered" evidence="1">
    <location>
        <begin position="32"/>
        <end position="86"/>
    </location>
</feature>
<feature type="chain" id="PRO_5021232492" evidence="2">
    <location>
        <begin position="22"/>
        <end position="242"/>
    </location>
</feature>
<dbReference type="EMBL" id="SRLO01000746">
    <property type="protein sequence ID" value="TNN47357.1"/>
    <property type="molecule type" value="Genomic_DNA"/>
</dbReference>
<evidence type="ECO:0000256" key="2">
    <source>
        <dbReference type="SAM" id="SignalP"/>
    </source>
</evidence>
<evidence type="ECO:0000313" key="4">
    <source>
        <dbReference type="Proteomes" id="UP000314294"/>
    </source>
</evidence>